<evidence type="ECO:0000313" key="2">
    <source>
        <dbReference type="RefSeq" id="XP_031572344.1"/>
    </source>
</evidence>
<protein>
    <submittedName>
        <fullName evidence="2">Uncharacterized protein LOC116306422 isoform X1</fullName>
    </submittedName>
</protein>
<dbReference type="Gene3D" id="1.10.100.10">
    <property type="entry name" value="Insulin-like"/>
    <property type="match status" value="1"/>
</dbReference>
<dbReference type="AlphaFoldDB" id="A0A6P8IYU6"/>
<dbReference type="SUPFAM" id="SSF56994">
    <property type="entry name" value="Insulin-like"/>
    <property type="match status" value="1"/>
</dbReference>
<name>A0A6P8IYU6_ACTTE</name>
<proteinExistence type="predicted"/>
<organism evidence="1 2">
    <name type="scientific">Actinia tenebrosa</name>
    <name type="common">Australian red waratah sea anemone</name>
    <dbReference type="NCBI Taxonomy" id="6105"/>
    <lineage>
        <taxon>Eukaryota</taxon>
        <taxon>Metazoa</taxon>
        <taxon>Cnidaria</taxon>
        <taxon>Anthozoa</taxon>
        <taxon>Hexacorallia</taxon>
        <taxon>Actiniaria</taxon>
        <taxon>Actiniidae</taxon>
        <taxon>Actinia</taxon>
    </lineage>
</organism>
<keyword evidence="1" id="KW-1185">Reference proteome</keyword>
<dbReference type="InterPro" id="IPR036438">
    <property type="entry name" value="Insulin-like_sf"/>
</dbReference>
<gene>
    <name evidence="2" type="primary">LOC116306422</name>
</gene>
<dbReference type="RefSeq" id="XP_031572344.1">
    <property type="nucleotide sequence ID" value="XM_031716484.1"/>
</dbReference>
<dbReference type="OrthoDB" id="10543897at2759"/>
<evidence type="ECO:0000313" key="1">
    <source>
        <dbReference type="Proteomes" id="UP000515163"/>
    </source>
</evidence>
<dbReference type="GeneID" id="116306422"/>
<accession>A0A6P8IYU6</accession>
<dbReference type="Proteomes" id="UP000515163">
    <property type="component" value="Unplaced"/>
</dbReference>
<dbReference type="KEGG" id="aten:116306422"/>
<dbReference type="InParanoid" id="A0A6P8IYU6"/>
<reference evidence="2" key="1">
    <citation type="submission" date="2025-08" db="UniProtKB">
        <authorList>
            <consortium name="RefSeq"/>
        </authorList>
    </citation>
    <scope>IDENTIFICATION</scope>
    <source>
        <tissue evidence="2">Tentacle</tissue>
    </source>
</reference>
<sequence length="129" mass="15186">MPMLYLKLRQLTSQRRKLFFYEGGKYHEETMKSTSILVLSFLVVAVLVASTFAQRRHRHRLCGDQLNRMHKLICKPHTGLPGRQRRGAEGVQVQDANAFYQPKNRRDLHEECCKEACSLHEIYEHWIGF</sequence>